<name>A0A6D2ILD0_9BRAS</name>
<dbReference type="AlphaFoldDB" id="A0A6D2ILD0"/>
<reference evidence="1" key="1">
    <citation type="submission" date="2020-01" db="EMBL/GenBank/DDBJ databases">
        <authorList>
            <person name="Mishra B."/>
        </authorList>
    </citation>
    <scope>NUCLEOTIDE SEQUENCE [LARGE SCALE GENOMIC DNA]</scope>
</reference>
<gene>
    <name evidence="1" type="ORF">MERR_LOCUS16417</name>
</gene>
<evidence type="ECO:0008006" key="3">
    <source>
        <dbReference type="Google" id="ProtNLM"/>
    </source>
</evidence>
<dbReference type="PANTHER" id="PTHR11439">
    <property type="entry name" value="GAG-POL-RELATED RETROTRANSPOSON"/>
    <property type="match status" value="1"/>
</dbReference>
<protein>
    <recommendedName>
        <fullName evidence="3">Reverse transcriptase Ty1/copia-type domain-containing protein</fullName>
    </recommendedName>
</protein>
<dbReference type="OrthoDB" id="1108410at2759"/>
<dbReference type="Proteomes" id="UP000467841">
    <property type="component" value="Unassembled WGS sequence"/>
</dbReference>
<comment type="caution">
    <text evidence="1">The sequence shown here is derived from an EMBL/GenBank/DDBJ whole genome shotgun (WGS) entry which is preliminary data.</text>
</comment>
<sequence>MQAYKILRYIKSNPGQGLFYSADSETCLNAFDDADYGTSPDTRRSVTGFCVYLGKSFISWKSKKHHTVSRSSMKAENRSMALATCELIWLNQLLADMKRKENKLSCFRHGFFASDLVSFN</sequence>
<proteinExistence type="predicted"/>
<dbReference type="CDD" id="cd09272">
    <property type="entry name" value="RNase_HI_RT_Ty1"/>
    <property type="match status" value="1"/>
</dbReference>
<accession>A0A6D2ILD0</accession>
<keyword evidence="2" id="KW-1185">Reference proteome</keyword>
<dbReference type="EMBL" id="CACVBM020001077">
    <property type="protein sequence ID" value="CAA7029182.1"/>
    <property type="molecule type" value="Genomic_DNA"/>
</dbReference>
<evidence type="ECO:0000313" key="2">
    <source>
        <dbReference type="Proteomes" id="UP000467841"/>
    </source>
</evidence>
<dbReference type="PANTHER" id="PTHR11439:SF463">
    <property type="entry name" value="REVERSE TRANSCRIPTASE TY1_COPIA-TYPE DOMAIN-CONTAINING PROTEIN"/>
    <property type="match status" value="1"/>
</dbReference>
<organism evidence="1 2">
    <name type="scientific">Microthlaspi erraticum</name>
    <dbReference type="NCBI Taxonomy" id="1685480"/>
    <lineage>
        <taxon>Eukaryota</taxon>
        <taxon>Viridiplantae</taxon>
        <taxon>Streptophyta</taxon>
        <taxon>Embryophyta</taxon>
        <taxon>Tracheophyta</taxon>
        <taxon>Spermatophyta</taxon>
        <taxon>Magnoliopsida</taxon>
        <taxon>eudicotyledons</taxon>
        <taxon>Gunneridae</taxon>
        <taxon>Pentapetalae</taxon>
        <taxon>rosids</taxon>
        <taxon>malvids</taxon>
        <taxon>Brassicales</taxon>
        <taxon>Brassicaceae</taxon>
        <taxon>Coluteocarpeae</taxon>
        <taxon>Microthlaspi</taxon>
    </lineage>
</organism>
<evidence type="ECO:0000313" key="1">
    <source>
        <dbReference type="EMBL" id="CAA7029182.1"/>
    </source>
</evidence>